<dbReference type="Pfam" id="PF18697">
    <property type="entry name" value="MLVIN_C"/>
    <property type="match status" value="1"/>
</dbReference>
<dbReference type="GO" id="GO:0004519">
    <property type="term" value="F:endonuclease activity"/>
    <property type="evidence" value="ECO:0007669"/>
    <property type="project" value="UniProtKB-KW"/>
</dbReference>
<evidence type="ECO:0000313" key="7">
    <source>
        <dbReference type="Ensembl" id="ENSGALP00010011343.1"/>
    </source>
</evidence>
<evidence type="ECO:0000256" key="5">
    <source>
        <dbReference type="ARBA" id="ARBA00022801"/>
    </source>
</evidence>
<dbReference type="GO" id="GO:0016779">
    <property type="term" value="F:nucleotidyltransferase activity"/>
    <property type="evidence" value="ECO:0007669"/>
    <property type="project" value="UniProtKB-KW"/>
</dbReference>
<evidence type="ECO:0000259" key="6">
    <source>
        <dbReference type="Pfam" id="PF18697"/>
    </source>
</evidence>
<dbReference type="Proteomes" id="UP000000539">
    <property type="component" value="Chromosome 2"/>
</dbReference>
<dbReference type="AlphaFoldDB" id="A0A8V0XT04"/>
<organism evidence="7 8">
    <name type="scientific">Gallus gallus</name>
    <name type="common">Chicken</name>
    <dbReference type="NCBI Taxonomy" id="9031"/>
    <lineage>
        <taxon>Eukaryota</taxon>
        <taxon>Metazoa</taxon>
        <taxon>Chordata</taxon>
        <taxon>Craniata</taxon>
        <taxon>Vertebrata</taxon>
        <taxon>Euteleostomi</taxon>
        <taxon>Archelosauria</taxon>
        <taxon>Archosauria</taxon>
        <taxon>Dinosauria</taxon>
        <taxon>Saurischia</taxon>
        <taxon>Theropoda</taxon>
        <taxon>Coelurosauria</taxon>
        <taxon>Aves</taxon>
        <taxon>Neognathae</taxon>
        <taxon>Galloanserae</taxon>
        <taxon>Galliformes</taxon>
        <taxon>Phasianidae</taxon>
        <taxon>Phasianinae</taxon>
        <taxon>Gallus</taxon>
    </lineage>
</organism>
<keyword evidence="3" id="KW-0540">Nuclease</keyword>
<evidence type="ECO:0000313" key="8">
    <source>
        <dbReference type="Proteomes" id="UP000000539"/>
    </source>
</evidence>
<reference evidence="7" key="3">
    <citation type="submission" date="2025-09" db="UniProtKB">
        <authorList>
            <consortium name="Ensembl"/>
        </authorList>
    </citation>
    <scope>IDENTIFICATION</scope>
    <source>
        <strain evidence="7">broiler</strain>
    </source>
</reference>
<proteinExistence type="predicted"/>
<evidence type="ECO:0000256" key="1">
    <source>
        <dbReference type="ARBA" id="ARBA00022679"/>
    </source>
</evidence>
<accession>A0A8V0XT04</accession>
<evidence type="ECO:0000256" key="4">
    <source>
        <dbReference type="ARBA" id="ARBA00022759"/>
    </source>
</evidence>
<feature type="domain" description="Murine leukemia virus integrase C-terminal" evidence="6">
    <location>
        <begin position="31"/>
        <end position="82"/>
    </location>
</feature>
<reference evidence="7" key="2">
    <citation type="submission" date="2025-08" db="UniProtKB">
        <authorList>
            <consortium name="Ensembl"/>
        </authorList>
    </citation>
    <scope>IDENTIFICATION</scope>
    <source>
        <strain evidence="7">broiler</strain>
    </source>
</reference>
<dbReference type="Ensembl" id="ENSGALT00010019795.1">
    <property type="protein sequence ID" value="ENSGALP00010011343.1"/>
    <property type="gene ID" value="ENSGALG00010008281.1"/>
</dbReference>
<sequence length="139" mass="15598">VLTDTFSGWPEVEIEQFVFGTRARGLGGLVHQINPGDRVYVTVLQDSLEPKWEGLFLVIMTTHTAVKLGSVGLWIHHTREKEVKGGSWMAHPCPDPEMKMHTTSSYSTKSHHSFFFLFSTVLTLRAPENSLSSLAIQPF</sequence>
<evidence type="ECO:0000256" key="3">
    <source>
        <dbReference type="ARBA" id="ARBA00022722"/>
    </source>
</evidence>
<protein>
    <recommendedName>
        <fullName evidence="6">Murine leukemia virus integrase C-terminal domain-containing protein</fullName>
    </recommendedName>
</protein>
<keyword evidence="4" id="KW-0255">Endonuclease</keyword>
<keyword evidence="1" id="KW-0808">Transferase</keyword>
<keyword evidence="8" id="KW-1185">Reference proteome</keyword>
<evidence type="ECO:0000256" key="2">
    <source>
        <dbReference type="ARBA" id="ARBA00022695"/>
    </source>
</evidence>
<dbReference type="InterPro" id="IPR040643">
    <property type="entry name" value="MLVIN_C"/>
</dbReference>
<dbReference type="GO" id="GO:0016787">
    <property type="term" value="F:hydrolase activity"/>
    <property type="evidence" value="ECO:0007669"/>
    <property type="project" value="UniProtKB-KW"/>
</dbReference>
<dbReference type="Gene3D" id="2.30.30.850">
    <property type="match status" value="1"/>
</dbReference>
<name>A0A8V0XT04_CHICK</name>
<reference evidence="7" key="1">
    <citation type="submission" date="2020-11" db="EMBL/GenBank/DDBJ databases">
        <title>Gallus gallus (Chicken) genome, bGalGal1, GRCg7b, maternal haplotype autosomes + Z &amp; W.</title>
        <authorList>
            <person name="Warren W."/>
            <person name="Formenti G."/>
            <person name="Fedrigo O."/>
            <person name="Haase B."/>
            <person name="Mountcastle J."/>
            <person name="Balacco J."/>
            <person name="Tracey A."/>
            <person name="Schneider V."/>
            <person name="Okimoto R."/>
            <person name="Cheng H."/>
            <person name="Hawken R."/>
            <person name="Howe K."/>
            <person name="Jarvis E.D."/>
        </authorList>
    </citation>
    <scope>NUCLEOTIDE SEQUENCE [LARGE SCALE GENOMIC DNA]</scope>
    <source>
        <strain evidence="7">Broiler</strain>
    </source>
</reference>
<keyword evidence="5" id="KW-0378">Hydrolase</keyword>
<keyword evidence="2" id="KW-0548">Nucleotidyltransferase</keyword>